<evidence type="ECO:0000313" key="1">
    <source>
        <dbReference type="EMBL" id="KAJ8380983.1"/>
    </source>
</evidence>
<dbReference type="EMBL" id="JAINUF010000001">
    <property type="protein sequence ID" value="KAJ8380983.1"/>
    <property type="molecule type" value="Genomic_DNA"/>
</dbReference>
<evidence type="ECO:0000313" key="2">
    <source>
        <dbReference type="Proteomes" id="UP001152622"/>
    </source>
</evidence>
<dbReference type="Proteomes" id="UP001152622">
    <property type="component" value="Chromosome 1"/>
</dbReference>
<comment type="caution">
    <text evidence="1">The sequence shown here is derived from an EMBL/GenBank/DDBJ whole genome shotgun (WGS) entry which is preliminary data.</text>
</comment>
<keyword evidence="2" id="KW-1185">Reference proteome</keyword>
<accession>A0A9Q1JCT4</accession>
<organism evidence="1 2">
    <name type="scientific">Synaphobranchus kaupii</name>
    <name type="common">Kaup's arrowtooth eel</name>
    <dbReference type="NCBI Taxonomy" id="118154"/>
    <lineage>
        <taxon>Eukaryota</taxon>
        <taxon>Metazoa</taxon>
        <taxon>Chordata</taxon>
        <taxon>Craniata</taxon>
        <taxon>Vertebrata</taxon>
        <taxon>Euteleostomi</taxon>
        <taxon>Actinopterygii</taxon>
        <taxon>Neopterygii</taxon>
        <taxon>Teleostei</taxon>
        <taxon>Anguilliformes</taxon>
        <taxon>Synaphobranchidae</taxon>
        <taxon>Synaphobranchus</taxon>
    </lineage>
</organism>
<reference evidence="1" key="1">
    <citation type="journal article" date="2023" name="Science">
        <title>Genome structures resolve the early diversification of teleost fishes.</title>
        <authorList>
            <person name="Parey E."/>
            <person name="Louis A."/>
            <person name="Montfort J."/>
            <person name="Bouchez O."/>
            <person name="Roques C."/>
            <person name="Iampietro C."/>
            <person name="Lluch J."/>
            <person name="Castinel A."/>
            <person name="Donnadieu C."/>
            <person name="Desvignes T."/>
            <person name="Floi Bucao C."/>
            <person name="Jouanno E."/>
            <person name="Wen M."/>
            <person name="Mejri S."/>
            <person name="Dirks R."/>
            <person name="Jansen H."/>
            <person name="Henkel C."/>
            <person name="Chen W.J."/>
            <person name="Zahm M."/>
            <person name="Cabau C."/>
            <person name="Klopp C."/>
            <person name="Thompson A.W."/>
            <person name="Robinson-Rechavi M."/>
            <person name="Braasch I."/>
            <person name="Lecointre G."/>
            <person name="Bobe J."/>
            <person name="Postlethwait J.H."/>
            <person name="Berthelot C."/>
            <person name="Roest Crollius H."/>
            <person name="Guiguen Y."/>
        </authorList>
    </citation>
    <scope>NUCLEOTIDE SEQUENCE</scope>
    <source>
        <strain evidence="1">WJC10195</strain>
    </source>
</reference>
<sequence length="70" mass="7862">MNPSPQINQRQDSKTSTAILACCALNLFIFKSPHSPPSFTTLQTQVAVKICSQHYTKTNKQKQNKIAKQE</sequence>
<name>A0A9Q1JCT4_SYNKA</name>
<proteinExistence type="predicted"/>
<protein>
    <submittedName>
        <fullName evidence="1">Uncharacterized protein</fullName>
    </submittedName>
</protein>
<gene>
    <name evidence="1" type="ORF">SKAU_G00017610</name>
</gene>
<dbReference type="AlphaFoldDB" id="A0A9Q1JCT4"/>